<evidence type="ECO:0000256" key="2">
    <source>
        <dbReference type="SAM" id="MobiDB-lite"/>
    </source>
</evidence>
<dbReference type="PANTHER" id="PTHR43841:SF3">
    <property type="entry name" value="(3R)-HYDROXYACYL-ACP DEHYDRATASE SUBUNIT HADB"/>
    <property type="match status" value="1"/>
</dbReference>
<evidence type="ECO:0000256" key="1">
    <source>
        <dbReference type="ARBA" id="ARBA00005254"/>
    </source>
</evidence>
<feature type="compositionally biased region" description="Low complexity" evidence="2">
    <location>
        <begin position="1"/>
        <end position="16"/>
    </location>
</feature>
<dbReference type="InterPro" id="IPR029069">
    <property type="entry name" value="HotDog_dom_sf"/>
</dbReference>
<keyword evidence="5" id="KW-1185">Reference proteome</keyword>
<evidence type="ECO:0000313" key="5">
    <source>
        <dbReference type="Proteomes" id="UP000655208"/>
    </source>
</evidence>
<comment type="similarity">
    <text evidence="1">Belongs to the enoyl-CoA hydratase/isomerase family.</text>
</comment>
<dbReference type="GO" id="GO:0005835">
    <property type="term" value="C:fatty acid synthase complex"/>
    <property type="evidence" value="ECO:0007669"/>
    <property type="project" value="InterPro"/>
</dbReference>
<dbReference type="InterPro" id="IPR002539">
    <property type="entry name" value="MaoC-like_dom"/>
</dbReference>
<dbReference type="SUPFAM" id="SSF54637">
    <property type="entry name" value="Thioesterase/thiol ester dehydrase-isomerase"/>
    <property type="match status" value="1"/>
</dbReference>
<accession>A0A917T0A7</accession>
<dbReference type="PRINTS" id="PR01483">
    <property type="entry name" value="FASYNTHASE"/>
</dbReference>
<organism evidence="4 5">
    <name type="scientific">Nakamurella endophytica</name>
    <dbReference type="NCBI Taxonomy" id="1748367"/>
    <lineage>
        <taxon>Bacteria</taxon>
        <taxon>Bacillati</taxon>
        <taxon>Actinomycetota</taxon>
        <taxon>Actinomycetes</taxon>
        <taxon>Nakamurellales</taxon>
        <taxon>Nakamurellaceae</taxon>
        <taxon>Nakamurella</taxon>
    </lineage>
</organism>
<evidence type="ECO:0000259" key="3">
    <source>
        <dbReference type="Pfam" id="PF01575"/>
    </source>
</evidence>
<dbReference type="EMBL" id="BMNA01000004">
    <property type="protein sequence ID" value="GGM03659.1"/>
    <property type="molecule type" value="Genomic_DNA"/>
</dbReference>
<dbReference type="AlphaFoldDB" id="A0A917T0A7"/>
<reference evidence="4" key="1">
    <citation type="journal article" date="2014" name="Int. J. Syst. Evol. Microbiol.">
        <title>Complete genome sequence of Corynebacterium casei LMG S-19264T (=DSM 44701T), isolated from a smear-ripened cheese.</title>
        <authorList>
            <consortium name="US DOE Joint Genome Institute (JGI-PGF)"/>
            <person name="Walter F."/>
            <person name="Albersmeier A."/>
            <person name="Kalinowski J."/>
            <person name="Ruckert C."/>
        </authorList>
    </citation>
    <scope>NUCLEOTIDE SEQUENCE</scope>
    <source>
        <strain evidence="4">CGMCC 4.7308</strain>
    </source>
</reference>
<gene>
    <name evidence="4" type="ORF">GCM10011594_24810</name>
</gene>
<name>A0A917T0A7_9ACTN</name>
<dbReference type="PANTHER" id="PTHR43841">
    <property type="entry name" value="3-HYDROXYACYL-THIOESTER DEHYDRATASE HTDX-RELATED"/>
    <property type="match status" value="1"/>
</dbReference>
<dbReference type="InterPro" id="IPR003965">
    <property type="entry name" value="Fatty_acid_synthase"/>
</dbReference>
<proteinExistence type="inferred from homology"/>
<feature type="region of interest" description="Disordered" evidence="2">
    <location>
        <begin position="1"/>
        <end position="25"/>
    </location>
</feature>
<dbReference type="Pfam" id="PF01575">
    <property type="entry name" value="MaoC_dehydratas"/>
    <property type="match status" value="1"/>
</dbReference>
<feature type="domain" description="MaoC-like" evidence="3">
    <location>
        <begin position="42"/>
        <end position="147"/>
    </location>
</feature>
<reference evidence="4" key="2">
    <citation type="submission" date="2020-09" db="EMBL/GenBank/DDBJ databases">
        <authorList>
            <person name="Sun Q."/>
            <person name="Zhou Y."/>
        </authorList>
    </citation>
    <scope>NUCLEOTIDE SEQUENCE</scope>
    <source>
        <strain evidence="4">CGMCC 4.7308</strain>
    </source>
</reference>
<protein>
    <submittedName>
        <fullName evidence="4">MaoC family dehydratase</fullName>
    </submittedName>
</protein>
<dbReference type="GO" id="GO:0004312">
    <property type="term" value="F:fatty acid synthase activity"/>
    <property type="evidence" value="ECO:0007669"/>
    <property type="project" value="InterPro"/>
</dbReference>
<comment type="caution">
    <text evidence="4">The sequence shown here is derived from an EMBL/GenBank/DDBJ whole genome shotgun (WGS) entry which is preliminary data.</text>
</comment>
<dbReference type="Proteomes" id="UP000655208">
    <property type="component" value="Unassembled WGS sequence"/>
</dbReference>
<evidence type="ECO:0000313" key="4">
    <source>
        <dbReference type="EMBL" id="GGM03659.1"/>
    </source>
</evidence>
<dbReference type="GO" id="GO:0006633">
    <property type="term" value="P:fatty acid biosynthetic process"/>
    <property type="evidence" value="ECO:0007669"/>
    <property type="project" value="InterPro"/>
</dbReference>
<dbReference type="Gene3D" id="3.10.129.10">
    <property type="entry name" value="Hotdog Thioesterase"/>
    <property type="match status" value="1"/>
</dbReference>
<sequence length="166" mass="16632">MTPGGAPTSGPGTSATDVRDPGDRAVAPAAGSVAVGDELPPLTVAVTRDRLVRYAGASGDFNPIHWNDRVASAVGLPGVIAHGMLTMALAGRLVTDWVGGPGGVVELGVTFTRPVVVPNDDAGATVELTGVVGAVDEQAGTARIDVTARFQGQTVLGKARATVRLG</sequence>
<dbReference type="CDD" id="cd03453">
    <property type="entry name" value="SAV4209_like"/>
    <property type="match status" value="1"/>
</dbReference>